<reference evidence="15 16" key="1">
    <citation type="submission" date="2020-10" db="EMBL/GenBank/DDBJ databases">
        <title>Connecting structure to function with the recovery of over 1000 high-quality activated sludge metagenome-assembled genomes encoding full-length rRNA genes using long-read sequencing.</title>
        <authorList>
            <person name="Singleton C.M."/>
            <person name="Petriglieri F."/>
            <person name="Kristensen J.M."/>
            <person name="Kirkegaard R.H."/>
            <person name="Michaelsen T.Y."/>
            <person name="Andersen M.H."/>
            <person name="Karst S.M."/>
            <person name="Dueholm M.S."/>
            <person name="Nielsen P.H."/>
            <person name="Albertsen M."/>
        </authorList>
    </citation>
    <scope>NUCLEOTIDE SEQUENCE [LARGE SCALE GENOMIC DNA]</scope>
    <source>
        <strain evidence="15">Ribe_18-Q3-R11-54_MAXAC.273</strain>
    </source>
</reference>
<comment type="similarity">
    <text evidence="11">Belongs to the class-I aminoacyl-tRNA synthetase family. ValS type 1 subfamily.</text>
</comment>
<comment type="subunit">
    <text evidence="2 11">Monomer.</text>
</comment>
<evidence type="ECO:0000256" key="5">
    <source>
        <dbReference type="ARBA" id="ARBA00022741"/>
    </source>
</evidence>
<dbReference type="FunFam" id="3.40.50.620:FF:000032">
    <property type="entry name" value="Valine--tRNA ligase"/>
    <property type="match status" value="1"/>
</dbReference>
<dbReference type="PRINTS" id="PR00986">
    <property type="entry name" value="TRNASYNTHVAL"/>
</dbReference>
<dbReference type="InterPro" id="IPR001412">
    <property type="entry name" value="aa-tRNA-synth_I_CS"/>
</dbReference>
<feature type="domain" description="Aminoacyl-tRNA synthetase class Ia" evidence="12">
    <location>
        <begin position="16"/>
        <end position="573"/>
    </location>
</feature>
<comment type="function">
    <text evidence="11">Catalyzes the attachment of valine to tRNA(Val). As ValRS can inadvertently accommodate and process structurally similar amino acids such as threonine, to avoid such errors, it has a 'posttransfer' editing activity that hydrolyzes mischarged Thr-tRNA(Val) in a tRNA-dependent manner.</text>
</comment>
<evidence type="ECO:0000259" key="12">
    <source>
        <dbReference type="Pfam" id="PF00133"/>
    </source>
</evidence>
<evidence type="ECO:0000256" key="1">
    <source>
        <dbReference type="ARBA" id="ARBA00004496"/>
    </source>
</evidence>
<evidence type="ECO:0000256" key="4">
    <source>
        <dbReference type="ARBA" id="ARBA00022598"/>
    </source>
</evidence>
<evidence type="ECO:0000256" key="10">
    <source>
        <dbReference type="ARBA" id="ARBA00047552"/>
    </source>
</evidence>
<accession>A0A9D7XRK2</accession>
<keyword evidence="3 11" id="KW-0963">Cytoplasm</keyword>
<comment type="subcellular location">
    <subcellularLocation>
        <location evidence="1 11">Cytoplasm</location>
    </subcellularLocation>
</comment>
<dbReference type="GO" id="GO:0005524">
    <property type="term" value="F:ATP binding"/>
    <property type="evidence" value="ECO:0007669"/>
    <property type="project" value="UniProtKB-UniRule"/>
</dbReference>
<comment type="caution">
    <text evidence="11">Lacks conserved residue(s) required for the propagation of feature annotation.</text>
</comment>
<dbReference type="InterPro" id="IPR002300">
    <property type="entry name" value="aa-tRNA-synth_Ia"/>
</dbReference>
<dbReference type="SUPFAM" id="SSF50677">
    <property type="entry name" value="ValRS/IleRS/LeuRS editing domain"/>
    <property type="match status" value="1"/>
</dbReference>
<dbReference type="InterPro" id="IPR033705">
    <property type="entry name" value="Anticodon_Ia_Val"/>
</dbReference>
<feature type="short sequence motif" description="'HIGH' region" evidence="11">
    <location>
        <begin position="44"/>
        <end position="54"/>
    </location>
</feature>
<feature type="binding site" evidence="11">
    <location>
        <position position="538"/>
    </location>
    <ligand>
        <name>ATP</name>
        <dbReference type="ChEBI" id="CHEBI:30616"/>
    </ligand>
</feature>
<dbReference type="GO" id="GO:0006438">
    <property type="term" value="P:valyl-tRNA aminoacylation"/>
    <property type="evidence" value="ECO:0007669"/>
    <property type="project" value="UniProtKB-UniRule"/>
</dbReference>
<dbReference type="SUPFAM" id="SSF47323">
    <property type="entry name" value="Anticodon-binding domain of a subclass of class I aminoacyl-tRNA synthetases"/>
    <property type="match status" value="1"/>
</dbReference>
<evidence type="ECO:0000256" key="11">
    <source>
        <dbReference type="HAMAP-Rule" id="MF_02004"/>
    </source>
</evidence>
<dbReference type="HAMAP" id="MF_02004">
    <property type="entry name" value="Val_tRNA_synth_type1"/>
    <property type="match status" value="1"/>
</dbReference>
<dbReference type="Pfam" id="PF10458">
    <property type="entry name" value="Val_tRNA-synt_C"/>
    <property type="match status" value="1"/>
</dbReference>
<dbReference type="InterPro" id="IPR002303">
    <property type="entry name" value="Valyl-tRNA_ligase"/>
</dbReference>
<evidence type="ECO:0000259" key="13">
    <source>
        <dbReference type="Pfam" id="PF08264"/>
    </source>
</evidence>
<dbReference type="EC" id="6.1.1.9" evidence="11"/>
<comment type="domain">
    <text evidence="11">ValRS has two distinct active sites: one for aminoacylation and one for editing. The misactivated threonine is translocated from the active site to the editing site.</text>
</comment>
<keyword evidence="5 11" id="KW-0547">Nucleotide-binding</keyword>
<keyword evidence="6 11" id="KW-0067">ATP-binding</keyword>
<dbReference type="GO" id="GO:0004832">
    <property type="term" value="F:valine-tRNA ligase activity"/>
    <property type="evidence" value="ECO:0007669"/>
    <property type="project" value="UniProtKB-UniRule"/>
</dbReference>
<keyword evidence="7 11" id="KW-0648">Protein biosynthesis</keyword>
<dbReference type="SUPFAM" id="SSF46589">
    <property type="entry name" value="tRNA-binding arm"/>
    <property type="match status" value="1"/>
</dbReference>
<dbReference type="Gene3D" id="3.90.740.10">
    <property type="entry name" value="Valyl/Leucyl/Isoleucyl-tRNA synthetase, editing domain"/>
    <property type="match status" value="1"/>
</dbReference>
<evidence type="ECO:0000256" key="9">
    <source>
        <dbReference type="ARBA" id="ARBA00023146"/>
    </source>
</evidence>
<dbReference type="AlphaFoldDB" id="A0A9D7XRK2"/>
<keyword evidence="4 11" id="KW-0436">Ligase</keyword>
<gene>
    <name evidence="11" type="primary">valS</name>
    <name evidence="15" type="ORF">IPP15_17470</name>
</gene>
<feature type="domain" description="Methionyl/Valyl/Leucyl/Isoleucyl-tRNA synthetase anticodon-binding" evidence="13">
    <location>
        <begin position="616"/>
        <end position="755"/>
    </location>
</feature>
<protein>
    <recommendedName>
        <fullName evidence="11">Valine--tRNA ligase</fullName>
        <ecNumber evidence="11">6.1.1.9</ecNumber>
    </recommendedName>
    <alternativeName>
        <fullName evidence="11">Valyl-tRNA synthetase</fullName>
        <shortName evidence="11">ValRS</shortName>
    </alternativeName>
</protein>
<dbReference type="InterPro" id="IPR019499">
    <property type="entry name" value="Val-tRNA_synth_tRNA-bd"/>
</dbReference>
<dbReference type="SUPFAM" id="SSF52374">
    <property type="entry name" value="Nucleotidylyl transferase"/>
    <property type="match status" value="1"/>
</dbReference>
<evidence type="ECO:0000256" key="7">
    <source>
        <dbReference type="ARBA" id="ARBA00022917"/>
    </source>
</evidence>
<dbReference type="CDD" id="cd00817">
    <property type="entry name" value="ValRS_core"/>
    <property type="match status" value="1"/>
</dbReference>
<dbReference type="PROSITE" id="PS00178">
    <property type="entry name" value="AA_TRNA_LIGASE_I"/>
    <property type="match status" value="1"/>
</dbReference>
<dbReference type="NCBIfam" id="NF004349">
    <property type="entry name" value="PRK05729.1"/>
    <property type="match status" value="1"/>
</dbReference>
<organism evidence="15 16">
    <name type="scientific">Candidatus Opimibacter skivensis</name>
    <dbReference type="NCBI Taxonomy" id="2982028"/>
    <lineage>
        <taxon>Bacteria</taxon>
        <taxon>Pseudomonadati</taxon>
        <taxon>Bacteroidota</taxon>
        <taxon>Saprospiria</taxon>
        <taxon>Saprospirales</taxon>
        <taxon>Saprospiraceae</taxon>
        <taxon>Candidatus Opimibacter</taxon>
    </lineage>
</organism>
<dbReference type="NCBIfam" id="TIGR00422">
    <property type="entry name" value="valS"/>
    <property type="match status" value="1"/>
</dbReference>
<dbReference type="PANTHER" id="PTHR11946">
    <property type="entry name" value="VALYL-TRNA SYNTHETASES"/>
    <property type="match status" value="1"/>
</dbReference>
<dbReference type="CDD" id="cd07962">
    <property type="entry name" value="Anticodon_Ia_Val"/>
    <property type="match status" value="1"/>
</dbReference>
<dbReference type="InterPro" id="IPR014729">
    <property type="entry name" value="Rossmann-like_a/b/a_fold"/>
</dbReference>
<dbReference type="PANTHER" id="PTHR11946:SF109">
    <property type="entry name" value="VALINE--TRNA LIGASE"/>
    <property type="match status" value="1"/>
</dbReference>
<dbReference type="EMBL" id="JADKGY010000029">
    <property type="protein sequence ID" value="MBK9984131.1"/>
    <property type="molecule type" value="Genomic_DNA"/>
</dbReference>
<evidence type="ECO:0000256" key="6">
    <source>
        <dbReference type="ARBA" id="ARBA00022840"/>
    </source>
</evidence>
<dbReference type="InterPro" id="IPR009008">
    <property type="entry name" value="Val/Leu/Ile-tRNA-synth_edit"/>
</dbReference>
<evidence type="ECO:0000313" key="16">
    <source>
        <dbReference type="Proteomes" id="UP000808337"/>
    </source>
</evidence>
<dbReference type="InterPro" id="IPR010978">
    <property type="entry name" value="tRNA-bd_arm"/>
</dbReference>
<dbReference type="Pfam" id="PF00133">
    <property type="entry name" value="tRNA-synt_1"/>
    <property type="match status" value="1"/>
</dbReference>
<keyword evidence="8 11" id="KW-0175">Coiled coil</keyword>
<dbReference type="InterPro" id="IPR009080">
    <property type="entry name" value="tRNAsynth_Ia_anticodon-bd"/>
</dbReference>
<dbReference type="InterPro" id="IPR013155">
    <property type="entry name" value="M/V/L/I-tRNA-synth_anticd-bd"/>
</dbReference>
<evidence type="ECO:0000313" key="15">
    <source>
        <dbReference type="EMBL" id="MBK9984131.1"/>
    </source>
</evidence>
<name>A0A9D7XRK2_9BACT</name>
<dbReference type="FunFam" id="3.90.740.10:FF:000010">
    <property type="entry name" value="Valine--tRNA ligase"/>
    <property type="match status" value="1"/>
</dbReference>
<comment type="domain">
    <text evidence="11">The C-terminal coiled-coil domain is crucial for aminoacylation activity.</text>
</comment>
<comment type="catalytic activity">
    <reaction evidence="10 11">
        <text>tRNA(Val) + L-valine + ATP = L-valyl-tRNA(Val) + AMP + diphosphate</text>
        <dbReference type="Rhea" id="RHEA:10704"/>
        <dbReference type="Rhea" id="RHEA-COMP:9672"/>
        <dbReference type="Rhea" id="RHEA-COMP:9708"/>
        <dbReference type="ChEBI" id="CHEBI:30616"/>
        <dbReference type="ChEBI" id="CHEBI:33019"/>
        <dbReference type="ChEBI" id="CHEBI:57762"/>
        <dbReference type="ChEBI" id="CHEBI:78442"/>
        <dbReference type="ChEBI" id="CHEBI:78537"/>
        <dbReference type="ChEBI" id="CHEBI:456215"/>
        <dbReference type="EC" id="6.1.1.9"/>
    </reaction>
</comment>
<dbReference type="GO" id="GO:0002161">
    <property type="term" value="F:aminoacyl-tRNA deacylase activity"/>
    <property type="evidence" value="ECO:0007669"/>
    <property type="project" value="InterPro"/>
</dbReference>
<dbReference type="Proteomes" id="UP000808337">
    <property type="component" value="Unassembled WGS sequence"/>
</dbReference>
<feature type="domain" description="Valyl-tRNA synthetase tRNA-binding arm" evidence="14">
    <location>
        <begin position="816"/>
        <end position="878"/>
    </location>
</feature>
<evidence type="ECO:0000256" key="8">
    <source>
        <dbReference type="ARBA" id="ARBA00023054"/>
    </source>
</evidence>
<evidence type="ECO:0000256" key="3">
    <source>
        <dbReference type="ARBA" id="ARBA00022490"/>
    </source>
</evidence>
<dbReference type="GO" id="GO:0005829">
    <property type="term" value="C:cytosol"/>
    <property type="evidence" value="ECO:0007669"/>
    <property type="project" value="TreeGrafter"/>
</dbReference>
<dbReference type="Gene3D" id="1.10.287.380">
    <property type="entry name" value="Valyl-tRNA synthetase, C-terminal domain"/>
    <property type="match status" value="1"/>
</dbReference>
<evidence type="ECO:0000259" key="14">
    <source>
        <dbReference type="Pfam" id="PF10458"/>
    </source>
</evidence>
<proteinExistence type="inferred from homology"/>
<keyword evidence="9 11" id="KW-0030">Aminoacyl-tRNA synthetase</keyword>
<dbReference type="InterPro" id="IPR037118">
    <property type="entry name" value="Val-tRNA_synth_C_sf"/>
</dbReference>
<dbReference type="Pfam" id="PF08264">
    <property type="entry name" value="Anticodon_1"/>
    <property type="match status" value="1"/>
</dbReference>
<evidence type="ECO:0000256" key="2">
    <source>
        <dbReference type="ARBA" id="ARBA00011245"/>
    </source>
</evidence>
<dbReference type="Gene3D" id="1.10.730.10">
    <property type="entry name" value="Isoleucyl-tRNA Synthetase, Domain 1"/>
    <property type="match status" value="1"/>
</dbReference>
<comment type="caution">
    <text evidence="15">The sequence shown here is derived from an EMBL/GenBank/DDBJ whole genome shotgun (WGS) entry which is preliminary data.</text>
</comment>
<dbReference type="Gene3D" id="3.40.50.620">
    <property type="entry name" value="HUPs"/>
    <property type="match status" value="2"/>
</dbReference>
<sequence>MEELSKRYSPTDIEDKWYEHWMQAGYFHSEPDEREPFSIVIPPPNVTGQLHMGHILNNTIQDTLIRRARQEGKNACWVPGTDHASIATEAKVVNLLREKGIKKSDLTREEFLKYAWEWKEKYGGIILHQLKKLGASCDWDRTAFTMDEVRSEAVIDVFIDLFNKGKLYRGKRMVNWDPSAQTVLSNEEVLYEEEKTTLYKVKYQIEGTEDEWITIATTRPETILGDTAIAVHPDDGRYKHLHGKRAIVPLINRKVPIIVDAYVDREFGTGALKVTPAHDVNDYEIGLRHNLDVIDVLNPDGSMSPAAILYVGLDRDKARLEMFKELTVAGHIISTEDLIHNVGRSERTRVVVEPRLSLQWFVDMKQISGPALDAVVDGVIDFYPEYLKNTYRHWMENIRDWCISRQLWWGHQIPAWYLVHDDEEFVFVAKTEGEAVEQARKTTGRLDLQASALRRDEDVLDTWFSSWLWPISVFDGWKNEKEINYYYPTSVLVTGWDIIFLWVARMIMAGYEWKGMKPFQSVYFTGMVRDKQRRKMSKQLGNSPDALELIEQFGADGVRYGIMASAPAGGDILFDDKLCELGRNFCNKIWNALRLVKSWDVDQSLVQDEGRKLGIRWIKSRMNVIDAELRQQYVQFRLSEGVTALYSYVWNDFCSIFLEIIKPTYGEASDAESYEATVEVFEEICKLLHPFMPFITEEIWHQLRDRENGDDCIVSRISDKAGDVDPEVIKTLDHILIVKSSVLELRNQYQLSPKDTMILIHPSEADLIRLWNEPGTKDILLKLSNATADEGESSGVPFLAGRYQYHAALHIEIDRESELKRMNEELVYYRGFVMSVDKKLSNEKFVANASPDVVEKERQKKADGESKIDQLLKSISQLN</sequence>